<accession>A0A6C0BKJ9</accession>
<organism evidence="1">
    <name type="scientific">viral metagenome</name>
    <dbReference type="NCBI Taxonomy" id="1070528"/>
    <lineage>
        <taxon>unclassified sequences</taxon>
        <taxon>metagenomes</taxon>
        <taxon>organismal metagenomes</taxon>
    </lineage>
</organism>
<dbReference type="AlphaFoldDB" id="A0A6C0BKJ9"/>
<dbReference type="EMBL" id="MN739187">
    <property type="protein sequence ID" value="QHS92706.1"/>
    <property type="molecule type" value="Genomic_DNA"/>
</dbReference>
<name>A0A6C0BKJ9_9ZZZZ</name>
<sequence length="237" mass="27629">MENFFNFISLISPNQTPFIGKPIHIAPNVAQSVAKPVSQSICDPLKTTIQQTAQEPLTHWKNSFQLSDKQISAVSLIHNGSRYNLYTSFLYLLCPKYHELFAFNRQMELVEQLIRFLIYQIETNLALKNDLKNSKISANKLIDSIKDPFYQSSQIVFLLAHIFDVNVIIWSIPAHMEIIYHDPQYDTCKPHILLSRDAQSVYHPIVYDQHRVLTYYDQDLIPHLISQKRNQTQVNHF</sequence>
<proteinExistence type="predicted"/>
<protein>
    <submittedName>
        <fullName evidence="1">Uncharacterized protein</fullName>
    </submittedName>
</protein>
<reference evidence="1" key="1">
    <citation type="journal article" date="2020" name="Nature">
        <title>Giant virus diversity and host interactions through global metagenomics.</title>
        <authorList>
            <person name="Schulz F."/>
            <person name="Roux S."/>
            <person name="Paez-Espino D."/>
            <person name="Jungbluth S."/>
            <person name="Walsh D.A."/>
            <person name="Denef V.J."/>
            <person name="McMahon K.D."/>
            <person name="Konstantinidis K.T."/>
            <person name="Eloe-Fadrosh E.A."/>
            <person name="Kyrpides N.C."/>
            <person name="Woyke T."/>
        </authorList>
    </citation>
    <scope>NUCLEOTIDE SEQUENCE</scope>
    <source>
        <strain evidence="1">GVMAG-M-3300014204-73</strain>
    </source>
</reference>
<evidence type="ECO:0000313" key="1">
    <source>
        <dbReference type="EMBL" id="QHS92706.1"/>
    </source>
</evidence>